<proteinExistence type="predicted"/>
<organism evidence="2">
    <name type="scientific">hydrothermal vent metagenome</name>
    <dbReference type="NCBI Taxonomy" id="652676"/>
    <lineage>
        <taxon>unclassified sequences</taxon>
        <taxon>metagenomes</taxon>
        <taxon>ecological metagenomes</taxon>
    </lineage>
</organism>
<dbReference type="Gene3D" id="3.60.15.10">
    <property type="entry name" value="Ribonuclease Z/Hydroxyacylglutathione hydrolase-like"/>
    <property type="match status" value="1"/>
</dbReference>
<dbReference type="InterPro" id="IPR052533">
    <property type="entry name" value="WalJ/YycJ-like"/>
</dbReference>
<sequence length="255" mass="27760">MVAISLQSGSKGNCFYVETCGIKLLFDAGISGIQAERRLAAHGRDIRQVDAVIISHDHADHICHAGVYQRKYGLPLYVTPETLKAATEKRGLGKLKDVRYFQSDGLIQFGGVTVQAISTPHDGVDGAAFVVTSNNKRLGILADLGHLFKGLDRVVASLDAVFIESNYDPDMLASGPYPAFLKTRIKGPGGHLSNIEAAELLCNSDAERLKWACLVHLSENNNVPDVALRTHRRIVDPNLTLYTASRYMSSEVLSV</sequence>
<gene>
    <name evidence="2" type="ORF">MNBD_NITROSPIRAE02-1489</name>
</gene>
<dbReference type="PANTHER" id="PTHR47619">
    <property type="entry name" value="METALLO-HYDROLASE YYCJ-RELATED"/>
    <property type="match status" value="1"/>
</dbReference>
<name>A0A3B1D9D0_9ZZZZ</name>
<accession>A0A3B1D9D0</accession>
<evidence type="ECO:0000313" key="2">
    <source>
        <dbReference type="EMBL" id="VAX32734.1"/>
    </source>
</evidence>
<protein>
    <recommendedName>
        <fullName evidence="1">Metallo-beta-lactamase domain-containing protein</fullName>
    </recommendedName>
</protein>
<feature type="domain" description="Metallo-beta-lactamase" evidence="1">
    <location>
        <begin position="11"/>
        <end position="191"/>
    </location>
</feature>
<dbReference type="EMBL" id="UOGH01000267">
    <property type="protein sequence ID" value="VAX32734.1"/>
    <property type="molecule type" value="Genomic_DNA"/>
</dbReference>
<dbReference type="AlphaFoldDB" id="A0A3B1D9D0"/>
<dbReference type="Pfam" id="PF00753">
    <property type="entry name" value="Lactamase_B"/>
    <property type="match status" value="1"/>
</dbReference>
<dbReference type="SUPFAM" id="SSF56281">
    <property type="entry name" value="Metallo-hydrolase/oxidoreductase"/>
    <property type="match status" value="1"/>
</dbReference>
<dbReference type="InterPro" id="IPR001279">
    <property type="entry name" value="Metallo-B-lactamas"/>
</dbReference>
<dbReference type="InterPro" id="IPR036866">
    <property type="entry name" value="RibonucZ/Hydroxyglut_hydro"/>
</dbReference>
<reference evidence="2" key="1">
    <citation type="submission" date="2018-06" db="EMBL/GenBank/DDBJ databases">
        <authorList>
            <person name="Zhirakovskaya E."/>
        </authorList>
    </citation>
    <scope>NUCLEOTIDE SEQUENCE</scope>
</reference>
<dbReference type="SMART" id="SM00849">
    <property type="entry name" value="Lactamase_B"/>
    <property type="match status" value="1"/>
</dbReference>
<dbReference type="PANTHER" id="PTHR47619:SF1">
    <property type="entry name" value="EXODEOXYRIBONUCLEASE WALJ"/>
    <property type="match status" value="1"/>
</dbReference>
<evidence type="ECO:0000259" key="1">
    <source>
        <dbReference type="SMART" id="SM00849"/>
    </source>
</evidence>